<feature type="domain" description="NlpC/P60" evidence="6">
    <location>
        <begin position="224"/>
        <end position="348"/>
    </location>
</feature>
<protein>
    <submittedName>
        <fullName evidence="7">Hypothetical membrane protein</fullName>
    </submittedName>
</protein>
<keyword evidence="3" id="KW-0378">Hydrolase</keyword>
<feature type="chain" id="PRO_5002680744" evidence="5">
    <location>
        <begin position="26"/>
        <end position="349"/>
    </location>
</feature>
<dbReference type="InterPro" id="IPR038765">
    <property type="entry name" value="Papain-like_cys_pep_sf"/>
</dbReference>
<evidence type="ECO:0000313" key="8">
    <source>
        <dbReference type="Proteomes" id="UP000006556"/>
    </source>
</evidence>
<dbReference type="Gene3D" id="2.30.30.40">
    <property type="entry name" value="SH3 Domains"/>
    <property type="match status" value="2"/>
</dbReference>
<comment type="similarity">
    <text evidence="1">Belongs to the peptidase C40 family.</text>
</comment>
<evidence type="ECO:0000256" key="1">
    <source>
        <dbReference type="ARBA" id="ARBA00007074"/>
    </source>
</evidence>
<keyword evidence="4" id="KW-0788">Thiol protease</keyword>
<dbReference type="Pfam" id="PF23795">
    <property type="entry name" value="SH3_YKFC_2nd"/>
    <property type="match status" value="1"/>
</dbReference>
<dbReference type="SUPFAM" id="SSF54001">
    <property type="entry name" value="Cysteine proteinases"/>
    <property type="match status" value="1"/>
</dbReference>
<dbReference type="HOGENOM" id="CLU_016043_13_2_9"/>
<evidence type="ECO:0000259" key="6">
    <source>
        <dbReference type="PROSITE" id="PS51935"/>
    </source>
</evidence>
<dbReference type="eggNOG" id="COG0791">
    <property type="taxonomic scope" value="Bacteria"/>
</dbReference>
<dbReference type="KEGG" id="pth:PTH_2675"/>
<evidence type="ECO:0000256" key="4">
    <source>
        <dbReference type="ARBA" id="ARBA00022807"/>
    </source>
</evidence>
<dbReference type="InterPro" id="IPR000064">
    <property type="entry name" value="NLP_P60_dom"/>
</dbReference>
<feature type="signal peptide" evidence="5">
    <location>
        <begin position="1"/>
        <end position="25"/>
    </location>
</feature>
<name>A5CYT9_PELTS</name>
<gene>
    <name evidence="7" type="ordered locus">PTH_2675</name>
</gene>
<keyword evidence="2" id="KW-0645">Protease</keyword>
<evidence type="ECO:0000256" key="5">
    <source>
        <dbReference type="SAM" id="SignalP"/>
    </source>
</evidence>
<dbReference type="InterPro" id="IPR051202">
    <property type="entry name" value="Peptidase_C40"/>
</dbReference>
<dbReference type="GO" id="GO:0008234">
    <property type="term" value="F:cysteine-type peptidase activity"/>
    <property type="evidence" value="ECO:0007669"/>
    <property type="project" value="UniProtKB-KW"/>
</dbReference>
<evidence type="ECO:0000256" key="3">
    <source>
        <dbReference type="ARBA" id="ARBA00022801"/>
    </source>
</evidence>
<dbReference type="Proteomes" id="UP000006556">
    <property type="component" value="Chromosome"/>
</dbReference>
<evidence type="ECO:0000313" key="7">
    <source>
        <dbReference type="EMBL" id="BAF60856.1"/>
    </source>
</evidence>
<dbReference type="InterPro" id="IPR057812">
    <property type="entry name" value="SH3_YKFC_2nd"/>
</dbReference>
<accession>A5CYT9</accession>
<dbReference type="STRING" id="370438.PTH_2675"/>
<organism evidence="7 8">
    <name type="scientific">Pelotomaculum thermopropionicum (strain DSM 13744 / JCM 10971 / SI)</name>
    <dbReference type="NCBI Taxonomy" id="370438"/>
    <lineage>
        <taxon>Bacteria</taxon>
        <taxon>Bacillati</taxon>
        <taxon>Bacillota</taxon>
        <taxon>Clostridia</taxon>
        <taxon>Eubacteriales</taxon>
        <taxon>Desulfotomaculaceae</taxon>
        <taxon>Pelotomaculum</taxon>
    </lineage>
</organism>
<dbReference type="Gene3D" id="3.90.1720.10">
    <property type="entry name" value="endopeptidase domain like (from Nostoc punctiforme)"/>
    <property type="match status" value="1"/>
</dbReference>
<dbReference type="AlphaFoldDB" id="A5CYT9"/>
<proteinExistence type="inferred from homology"/>
<evidence type="ECO:0000256" key="2">
    <source>
        <dbReference type="ARBA" id="ARBA00022670"/>
    </source>
</evidence>
<dbReference type="EMBL" id="AP009389">
    <property type="protein sequence ID" value="BAF60856.1"/>
    <property type="molecule type" value="Genomic_DNA"/>
</dbReference>
<keyword evidence="5" id="KW-0732">Signal</keyword>
<dbReference type="Pfam" id="PF00877">
    <property type="entry name" value="NLPC_P60"/>
    <property type="match status" value="1"/>
</dbReference>
<sequence>MKSMLKGSVLLVALAALFYLPHRMAAGPGFPGSPAPGGSSLSDGAGLTDRGAINVPLAVLWSEPGRKREHDELILRENGDPAAWAGGMDGSMRLWLVGKVETMAVYGEPVVILERSGDWLKVAVQTQKTSLNEKGYPGWVPAAQVAAESAVFLEELEKLPCVVVTGKSAPLYADAGLTKPLAMLCYQTRLPLLGESGRAVTVRLPGGGTGYLAPGDVKRADALAFTRDGIVNEARKFLGLPYLWGGTSSYGFDCSGFVMRLYQSQGISIPRDADEQATEGFAVEKDGLLPGDLVFYAAKGGSGQIHHVGMYIGNGLMIHSPNSSSAVRIEAIDGGDYGGEFWGARRYAP</sequence>
<dbReference type="PROSITE" id="PS51935">
    <property type="entry name" value="NLPC_P60"/>
    <property type="match status" value="1"/>
</dbReference>
<dbReference type="PANTHER" id="PTHR47053:SF3">
    <property type="entry name" value="GAMMA-D-GLUTAMYL-L-LYSINE DIPEPTIDYL-PEPTIDASE"/>
    <property type="match status" value="1"/>
</dbReference>
<dbReference type="GO" id="GO:0006508">
    <property type="term" value="P:proteolysis"/>
    <property type="evidence" value="ECO:0007669"/>
    <property type="project" value="UniProtKB-KW"/>
</dbReference>
<dbReference type="PANTHER" id="PTHR47053">
    <property type="entry name" value="MUREIN DD-ENDOPEPTIDASE MEPH-RELATED"/>
    <property type="match status" value="1"/>
</dbReference>
<keyword evidence="8" id="KW-1185">Reference proteome</keyword>
<reference evidence="8" key="1">
    <citation type="journal article" date="2008" name="Genome Res.">
        <title>The genome of Pelotomaculum thermopropionicum reveals niche-associated evolution in anaerobic microbiota.</title>
        <authorList>
            <person name="Kosaka T."/>
            <person name="Kato S."/>
            <person name="Shimoyama T."/>
            <person name="Ishii S."/>
            <person name="Abe T."/>
            <person name="Watanabe K."/>
        </authorList>
    </citation>
    <scope>NUCLEOTIDE SEQUENCE [LARGE SCALE GENOMIC DNA]</scope>
    <source>
        <strain evidence="8">DSM 13744 / JCM 10971 / SI</strain>
    </source>
</reference>